<keyword evidence="2" id="KW-1185">Reference proteome</keyword>
<proteinExistence type="predicted"/>
<dbReference type="EMBL" id="WOTH01000055">
    <property type="protein sequence ID" value="NHO55212.1"/>
    <property type="molecule type" value="Genomic_DNA"/>
</dbReference>
<protein>
    <submittedName>
        <fullName evidence="1">Uncharacterized protein</fullName>
    </submittedName>
</protein>
<organism evidence="1 2">
    <name type="scientific">Acetobacter estunensis</name>
    <dbReference type="NCBI Taxonomy" id="104097"/>
    <lineage>
        <taxon>Bacteria</taxon>
        <taxon>Pseudomonadati</taxon>
        <taxon>Pseudomonadota</taxon>
        <taxon>Alphaproteobacteria</taxon>
        <taxon>Acetobacterales</taxon>
        <taxon>Acetobacteraceae</taxon>
        <taxon>Acetobacter</taxon>
    </lineage>
</organism>
<evidence type="ECO:0000313" key="1">
    <source>
        <dbReference type="EMBL" id="NHO55212.1"/>
    </source>
</evidence>
<dbReference type="Proteomes" id="UP000597459">
    <property type="component" value="Unassembled WGS sequence"/>
</dbReference>
<evidence type="ECO:0000313" key="2">
    <source>
        <dbReference type="Proteomes" id="UP000597459"/>
    </source>
</evidence>
<dbReference type="AlphaFoldDB" id="A0A967B7B4"/>
<dbReference type="RefSeq" id="WP_166318626.1">
    <property type="nucleotide sequence ID" value="NZ_WOTH01000055.1"/>
</dbReference>
<name>A0A967B7B4_9PROT</name>
<gene>
    <name evidence="1" type="ORF">GOB87_14900</name>
</gene>
<comment type="caution">
    <text evidence="1">The sequence shown here is derived from an EMBL/GenBank/DDBJ whole genome shotgun (WGS) entry which is preliminary data.</text>
</comment>
<reference evidence="1" key="1">
    <citation type="submission" date="2019-11" db="EMBL/GenBank/DDBJ databases">
        <title>Description of new Acetobacter species.</title>
        <authorList>
            <person name="Cleenwerck I."/>
            <person name="Sombolestani A.S."/>
        </authorList>
    </citation>
    <scope>NUCLEOTIDE SEQUENCE</scope>
    <source>
        <strain evidence="1">LMG 1626</strain>
    </source>
</reference>
<sequence>MDLSKIQIARRQLGVATALFLDNADPVSVHCLACGAAEIVESIGYHSDTENFTGHILLEPVWKVMDERFFG</sequence>
<accession>A0A967B7B4</accession>